<proteinExistence type="predicted"/>
<keyword evidence="1" id="KW-0863">Zinc-finger</keyword>
<protein>
    <submittedName>
        <fullName evidence="3">Zinc finger protein</fullName>
    </submittedName>
</protein>
<dbReference type="KEGG" id="loa:LOAG_15034"/>
<accession>A0A1S0TGN0</accession>
<dbReference type="AlphaFoldDB" id="A0A1S0TGN0"/>
<dbReference type="RefSeq" id="XP_003150574.1">
    <property type="nucleotide sequence ID" value="XM_003150526.1"/>
</dbReference>
<dbReference type="OrthoDB" id="8922241at2759"/>
<dbReference type="CTD" id="9952519"/>
<reference evidence="3" key="1">
    <citation type="submission" date="2012-04" db="EMBL/GenBank/DDBJ databases">
        <title>The Genome Sequence of Loa loa.</title>
        <authorList>
            <consortium name="The Broad Institute Genome Sequencing Platform"/>
            <consortium name="Broad Institute Genome Sequencing Center for Infectious Disease"/>
            <person name="Nutman T.B."/>
            <person name="Fink D.L."/>
            <person name="Russ C."/>
            <person name="Young S."/>
            <person name="Zeng Q."/>
            <person name="Gargeya S."/>
            <person name="Alvarado L."/>
            <person name="Berlin A."/>
            <person name="Chapman S.B."/>
            <person name="Chen Z."/>
            <person name="Freedman E."/>
            <person name="Gellesch M."/>
            <person name="Goldberg J."/>
            <person name="Griggs A."/>
            <person name="Gujja S."/>
            <person name="Heilman E.R."/>
            <person name="Heiman D."/>
            <person name="Howarth C."/>
            <person name="Mehta T."/>
            <person name="Neiman D."/>
            <person name="Pearson M."/>
            <person name="Roberts A."/>
            <person name="Saif S."/>
            <person name="Shea T."/>
            <person name="Shenoy N."/>
            <person name="Sisk P."/>
            <person name="Stolte C."/>
            <person name="Sykes S."/>
            <person name="White J."/>
            <person name="Yandava C."/>
            <person name="Haas B."/>
            <person name="Henn M.R."/>
            <person name="Nusbaum C."/>
            <person name="Birren B."/>
        </authorList>
    </citation>
    <scope>NUCLEOTIDE SEQUENCE [LARGE SCALE GENOMIC DNA]</scope>
</reference>
<evidence type="ECO:0000256" key="1">
    <source>
        <dbReference type="PROSITE-ProRule" id="PRU00042"/>
    </source>
</evidence>
<sequence length="77" mass="9340">MITRYYKSFSEKEIYECPYVGYTLRTNSCKEYVEHRKTHDEPFIYECKEPNCGKKFIYGTSFNCHKSRKHQPNQPKC</sequence>
<gene>
    <name evidence="3" type="ORF">LOAG_15034</name>
</gene>
<feature type="domain" description="C2H2-type" evidence="2">
    <location>
        <begin position="45"/>
        <end position="75"/>
    </location>
</feature>
<dbReference type="PROSITE" id="PS50157">
    <property type="entry name" value="ZINC_FINGER_C2H2_2"/>
    <property type="match status" value="1"/>
</dbReference>
<name>A0A1S0TGN0_LOALO</name>
<organism evidence="3">
    <name type="scientific">Loa loa</name>
    <name type="common">Eye worm</name>
    <name type="synonym">Filaria loa</name>
    <dbReference type="NCBI Taxonomy" id="7209"/>
    <lineage>
        <taxon>Eukaryota</taxon>
        <taxon>Metazoa</taxon>
        <taxon>Ecdysozoa</taxon>
        <taxon>Nematoda</taxon>
        <taxon>Chromadorea</taxon>
        <taxon>Rhabditida</taxon>
        <taxon>Spirurina</taxon>
        <taxon>Spiruromorpha</taxon>
        <taxon>Filarioidea</taxon>
        <taxon>Onchocercidae</taxon>
        <taxon>Loa</taxon>
    </lineage>
</organism>
<keyword evidence="1" id="KW-0479">Metal-binding</keyword>
<dbReference type="SUPFAM" id="SSF57667">
    <property type="entry name" value="beta-beta-alpha zinc fingers"/>
    <property type="match status" value="1"/>
</dbReference>
<dbReference type="InParanoid" id="A0A1S0TGN0"/>
<dbReference type="GO" id="GO:0008270">
    <property type="term" value="F:zinc ion binding"/>
    <property type="evidence" value="ECO:0007669"/>
    <property type="project" value="UniProtKB-KW"/>
</dbReference>
<dbReference type="InterPro" id="IPR013087">
    <property type="entry name" value="Znf_C2H2_type"/>
</dbReference>
<dbReference type="PROSITE" id="PS00028">
    <property type="entry name" value="ZINC_FINGER_C2H2_1"/>
    <property type="match status" value="1"/>
</dbReference>
<evidence type="ECO:0000313" key="3">
    <source>
        <dbReference type="EMBL" id="EFO13495.1"/>
    </source>
</evidence>
<keyword evidence="1" id="KW-0862">Zinc</keyword>
<dbReference type="GeneID" id="9952519"/>
<dbReference type="EMBL" id="JH713522">
    <property type="protein sequence ID" value="EFO13495.1"/>
    <property type="molecule type" value="Genomic_DNA"/>
</dbReference>
<dbReference type="InterPro" id="IPR036236">
    <property type="entry name" value="Znf_C2H2_sf"/>
</dbReference>
<evidence type="ECO:0000259" key="2">
    <source>
        <dbReference type="PROSITE" id="PS50157"/>
    </source>
</evidence>